<protein>
    <submittedName>
        <fullName evidence="1">Macro domain-containing protein</fullName>
    </submittedName>
</protein>
<dbReference type="EMBL" id="FWWY01000002">
    <property type="protein sequence ID" value="SMC07949.1"/>
    <property type="molecule type" value="Genomic_DNA"/>
</dbReference>
<name>A0A1W1WP21_SULTA</name>
<reference evidence="2" key="1">
    <citation type="submission" date="2017-04" db="EMBL/GenBank/DDBJ databases">
        <authorList>
            <person name="Varghese N."/>
            <person name="Submissions S."/>
        </authorList>
    </citation>
    <scope>NUCLEOTIDE SEQUENCE [LARGE SCALE GENOMIC DNA]</scope>
    <source>
        <strain evidence="2">DSM 9293</strain>
    </source>
</reference>
<sequence length="162" mass="18163">MLRLCSLILIDRKPALIRAWHRVFDGIPNIAIRHQAHGELLIGQALIVPTPHTPYTHLIIAPTMRTPRPVRSTLHAYLAFRGLLLALAEWNAQHPSDSVTRCTCPGLGTGIGRLSADRAAQQMRAAWDTVQQGPPAAFPSLRTLSAQEDQWRYGWLGYLFYH</sequence>
<keyword evidence="2" id="KW-1185">Reference proteome</keyword>
<accession>A0A1W1WP21</accession>
<evidence type="ECO:0000313" key="2">
    <source>
        <dbReference type="Proteomes" id="UP000192660"/>
    </source>
</evidence>
<organism evidence="1 2">
    <name type="scientific">Sulfobacillus thermosulfidooxidans (strain DSM 9293 / VKM B-1269 / AT-1)</name>
    <dbReference type="NCBI Taxonomy" id="929705"/>
    <lineage>
        <taxon>Bacteria</taxon>
        <taxon>Bacillati</taxon>
        <taxon>Bacillota</taxon>
        <taxon>Clostridia</taxon>
        <taxon>Eubacteriales</taxon>
        <taxon>Clostridiales Family XVII. Incertae Sedis</taxon>
        <taxon>Sulfobacillus</taxon>
    </lineage>
</organism>
<dbReference type="Gene3D" id="3.40.220.10">
    <property type="entry name" value="Leucine Aminopeptidase, subunit E, domain 1"/>
    <property type="match status" value="1"/>
</dbReference>
<evidence type="ECO:0000313" key="1">
    <source>
        <dbReference type="EMBL" id="SMC07949.1"/>
    </source>
</evidence>
<proteinExistence type="predicted"/>
<dbReference type="InterPro" id="IPR043472">
    <property type="entry name" value="Macro_dom-like"/>
</dbReference>
<dbReference type="Proteomes" id="UP000192660">
    <property type="component" value="Unassembled WGS sequence"/>
</dbReference>
<dbReference type="SUPFAM" id="SSF52949">
    <property type="entry name" value="Macro domain-like"/>
    <property type="match status" value="1"/>
</dbReference>
<dbReference type="OrthoDB" id="9780211at2"/>
<dbReference type="RefSeq" id="WP_020374163.1">
    <property type="nucleotide sequence ID" value="NZ_FWWY01000002.1"/>
</dbReference>
<gene>
    <name evidence="1" type="ORF">SAMN00768000_3545</name>
</gene>
<dbReference type="AlphaFoldDB" id="A0A1W1WP21"/>